<keyword evidence="8" id="KW-0482">Metalloprotease</keyword>
<dbReference type="STRING" id="1249552.PS2015_122"/>
<gene>
    <name evidence="14" type="ORF">PS2015_122</name>
</gene>
<proteinExistence type="inferred from homology"/>
<dbReference type="InterPro" id="IPR007865">
    <property type="entry name" value="Aminopep_P_N"/>
</dbReference>
<dbReference type="SUPFAM" id="SSF55920">
    <property type="entry name" value="Creatinase/aminopeptidase"/>
    <property type="match status" value="1"/>
</dbReference>
<dbReference type="EMBL" id="CP013189">
    <property type="protein sequence ID" value="ALO44818.1"/>
    <property type="molecule type" value="Genomic_DNA"/>
</dbReference>
<sequence>MSSNNELRFEQGRKHRRALLKKLKPNSIALLPAASLQTRSHDTEFNFRQNSDFYYLSGFTEDNALLALIRRPAGNKVVLFCQPKDKTKELWTGILTGPEKAVELLDIDEAWSMTDIDKQMPELMNGCERVYYSIGNHDGFDARVTAWVKDLRARSRQGAVPPVAFEMLDPLVHEMRLFKDAAEIKLMQKAADISARAHCRAMLAAREGRNEYHLEAELQHEFMMSGARFPAYNSIVAAGANACILHYIENRMPLKNGDLVLIDAGCEYEYYAADITRTFPVSGKFSKEQKALYEIVLEAQLKAIEAVKPGVVSDEPHNITVKVITAGLVKLGLLKGKVSTLIKDGAYRDFYMHGAGHWLGIDVHDAGSYQKGETRRPFEPGMVTTIEPGIYVAPDNRKVAKKWRGIGIRIEDDVLVTRNGHRVLTDGVPKTIKDIEALMATRKE</sequence>
<dbReference type="GO" id="GO:0070006">
    <property type="term" value="F:metalloaminopeptidase activity"/>
    <property type="evidence" value="ECO:0007669"/>
    <property type="project" value="InterPro"/>
</dbReference>
<dbReference type="Pfam" id="PF05195">
    <property type="entry name" value="AMP_N"/>
    <property type="match status" value="1"/>
</dbReference>
<evidence type="ECO:0000256" key="4">
    <source>
        <dbReference type="ARBA" id="ARBA00012574"/>
    </source>
</evidence>
<evidence type="ECO:0000256" key="1">
    <source>
        <dbReference type="ARBA" id="ARBA00001424"/>
    </source>
</evidence>
<dbReference type="Gene3D" id="3.90.230.10">
    <property type="entry name" value="Creatinase/methionine aminopeptidase superfamily"/>
    <property type="match status" value="1"/>
</dbReference>
<keyword evidence="9" id="KW-0464">Manganese</keyword>
<evidence type="ECO:0000256" key="12">
    <source>
        <dbReference type="ARBA" id="ARBA00081411"/>
    </source>
</evidence>
<dbReference type="RefSeq" id="WP_058020348.1">
    <property type="nucleotide sequence ID" value="NZ_CP013189.1"/>
</dbReference>
<dbReference type="SUPFAM" id="SSF53092">
    <property type="entry name" value="Creatinase/prolidase N-terminal domain"/>
    <property type="match status" value="1"/>
</dbReference>
<evidence type="ECO:0000256" key="3">
    <source>
        <dbReference type="ARBA" id="ARBA00008766"/>
    </source>
</evidence>
<dbReference type="OrthoDB" id="9806388at2"/>
<dbReference type="GO" id="GO:0005829">
    <property type="term" value="C:cytosol"/>
    <property type="evidence" value="ECO:0007669"/>
    <property type="project" value="TreeGrafter"/>
</dbReference>
<evidence type="ECO:0000256" key="10">
    <source>
        <dbReference type="ARBA" id="ARBA00069363"/>
    </source>
</evidence>
<feature type="domain" description="Aminopeptidase P N-terminal" evidence="13">
    <location>
        <begin position="7"/>
        <end position="141"/>
    </location>
</feature>
<comment type="similarity">
    <text evidence="3">Belongs to the peptidase M24B family.</text>
</comment>
<keyword evidence="15" id="KW-1185">Reference proteome</keyword>
<evidence type="ECO:0000256" key="5">
    <source>
        <dbReference type="ARBA" id="ARBA00022670"/>
    </source>
</evidence>
<evidence type="ECO:0000256" key="7">
    <source>
        <dbReference type="ARBA" id="ARBA00022801"/>
    </source>
</evidence>
<evidence type="ECO:0000256" key="11">
    <source>
        <dbReference type="ARBA" id="ARBA00075356"/>
    </source>
</evidence>
<dbReference type="PATRIC" id="fig|1249552.3.peg.124"/>
<accession>A0A0S2K9Y9</accession>
<keyword evidence="7" id="KW-0378">Hydrolase</keyword>
<keyword evidence="14" id="KW-0031">Aminopeptidase</keyword>
<dbReference type="CDD" id="cd01087">
    <property type="entry name" value="Prolidase"/>
    <property type="match status" value="1"/>
</dbReference>
<dbReference type="EC" id="3.4.11.9" evidence="4"/>
<dbReference type="Gene3D" id="3.40.350.10">
    <property type="entry name" value="Creatinase/prolidase N-terminal domain"/>
    <property type="match status" value="1"/>
</dbReference>
<evidence type="ECO:0000259" key="13">
    <source>
        <dbReference type="SMART" id="SM01011"/>
    </source>
</evidence>
<dbReference type="NCBIfam" id="NF008131">
    <property type="entry name" value="PRK10879.1"/>
    <property type="match status" value="1"/>
</dbReference>
<dbReference type="GO" id="GO:0030145">
    <property type="term" value="F:manganese ion binding"/>
    <property type="evidence" value="ECO:0007669"/>
    <property type="project" value="InterPro"/>
</dbReference>
<dbReference type="Pfam" id="PF00557">
    <property type="entry name" value="Peptidase_M24"/>
    <property type="match status" value="1"/>
</dbReference>
<keyword evidence="6" id="KW-0479">Metal-binding</keyword>
<evidence type="ECO:0000256" key="2">
    <source>
        <dbReference type="ARBA" id="ARBA00001936"/>
    </source>
</evidence>
<dbReference type="KEGG" id="pspi:PS2015_122"/>
<evidence type="ECO:0000313" key="14">
    <source>
        <dbReference type="EMBL" id="ALO44818.1"/>
    </source>
</evidence>
<dbReference type="SMART" id="SM01011">
    <property type="entry name" value="AMP_N"/>
    <property type="match status" value="1"/>
</dbReference>
<reference evidence="14 15" key="1">
    <citation type="submission" date="2015-11" db="EMBL/GenBank/DDBJ databases">
        <authorList>
            <person name="Zhang Y."/>
            <person name="Guo Z."/>
        </authorList>
    </citation>
    <scope>NUCLEOTIDE SEQUENCE [LARGE SCALE GENOMIC DNA]</scope>
    <source>
        <strain evidence="14 15">KCTC 32221</strain>
    </source>
</reference>
<dbReference type="InterPro" id="IPR036005">
    <property type="entry name" value="Creatinase/aminopeptidase-like"/>
</dbReference>
<name>A0A0S2K9Y9_9GAMM</name>
<dbReference type="PANTHER" id="PTHR43226:SF4">
    <property type="entry name" value="XAA-PRO AMINOPEPTIDASE 3"/>
    <property type="match status" value="1"/>
</dbReference>
<evidence type="ECO:0000256" key="8">
    <source>
        <dbReference type="ARBA" id="ARBA00023049"/>
    </source>
</evidence>
<dbReference type="FunFam" id="3.90.230.10:FF:000002">
    <property type="entry name" value="Xaa-Pro aminopeptidase 3"/>
    <property type="match status" value="1"/>
</dbReference>
<protein>
    <recommendedName>
        <fullName evidence="10">Xaa-Pro aminopeptidase</fullName>
        <ecNumber evidence="4">3.4.11.9</ecNumber>
    </recommendedName>
    <alternativeName>
        <fullName evidence="11">Aminopeptidase P II</fullName>
    </alternativeName>
    <alternativeName>
        <fullName evidence="12">X-Pro aminopeptidase</fullName>
    </alternativeName>
</protein>
<dbReference type="AlphaFoldDB" id="A0A0S2K9Y9"/>
<evidence type="ECO:0000313" key="15">
    <source>
        <dbReference type="Proteomes" id="UP000065641"/>
    </source>
</evidence>
<dbReference type="GO" id="GO:0006508">
    <property type="term" value="P:proteolysis"/>
    <property type="evidence" value="ECO:0007669"/>
    <property type="project" value="UniProtKB-KW"/>
</dbReference>
<dbReference type="PANTHER" id="PTHR43226">
    <property type="entry name" value="XAA-PRO AMINOPEPTIDASE 3"/>
    <property type="match status" value="1"/>
</dbReference>
<dbReference type="InterPro" id="IPR052433">
    <property type="entry name" value="X-Pro_dipept-like"/>
</dbReference>
<dbReference type="InterPro" id="IPR000994">
    <property type="entry name" value="Pept_M24"/>
</dbReference>
<comment type="cofactor">
    <cofactor evidence="2">
        <name>Mn(2+)</name>
        <dbReference type="ChEBI" id="CHEBI:29035"/>
    </cofactor>
</comment>
<organism evidence="14 15">
    <name type="scientific">Pseudohongiella spirulinae</name>
    <dbReference type="NCBI Taxonomy" id="1249552"/>
    <lineage>
        <taxon>Bacteria</taxon>
        <taxon>Pseudomonadati</taxon>
        <taxon>Pseudomonadota</taxon>
        <taxon>Gammaproteobacteria</taxon>
        <taxon>Pseudomonadales</taxon>
        <taxon>Pseudohongiellaceae</taxon>
        <taxon>Pseudohongiella</taxon>
    </lineage>
</organism>
<evidence type="ECO:0000256" key="9">
    <source>
        <dbReference type="ARBA" id="ARBA00023211"/>
    </source>
</evidence>
<dbReference type="InterPro" id="IPR029149">
    <property type="entry name" value="Creatin/AminoP/Spt16_N"/>
</dbReference>
<comment type="catalytic activity">
    <reaction evidence="1">
        <text>Release of any N-terminal amino acid, including proline, that is linked to proline, even from a dipeptide or tripeptide.</text>
        <dbReference type="EC" id="3.4.11.9"/>
    </reaction>
</comment>
<dbReference type="Proteomes" id="UP000065641">
    <property type="component" value="Chromosome"/>
</dbReference>
<keyword evidence="5" id="KW-0645">Protease</keyword>
<evidence type="ECO:0000256" key="6">
    <source>
        <dbReference type="ARBA" id="ARBA00022723"/>
    </source>
</evidence>